<comment type="caution">
    <text evidence="1">The sequence shown here is derived from an EMBL/GenBank/DDBJ whole genome shotgun (WGS) entry which is preliminary data.</text>
</comment>
<evidence type="ECO:0000313" key="1">
    <source>
        <dbReference type="EMBL" id="MED6136267.1"/>
    </source>
</evidence>
<sequence>MGPEMEIVIVDEVPPKSTIFHRTMIRSHELLHLEAISKLVCAVILEELHHQFSPMMVQPHALTPVANRGDLKVSDTTIPVRVGVKAEASLEFKELEGISIIEEMVTMGGVKDEAKEEWVVSVPFPQVEGNIVKSKVENCHKLIPSLSPLSMRRKVKTL</sequence>
<dbReference type="Proteomes" id="UP001341840">
    <property type="component" value="Unassembled WGS sequence"/>
</dbReference>
<dbReference type="EMBL" id="JASCZI010060831">
    <property type="protein sequence ID" value="MED6136267.1"/>
    <property type="molecule type" value="Genomic_DNA"/>
</dbReference>
<reference evidence="1 2" key="1">
    <citation type="journal article" date="2023" name="Plants (Basel)">
        <title>Bridging the Gap: Combining Genomics and Transcriptomics Approaches to Understand Stylosanthes scabra, an Orphan Legume from the Brazilian Caatinga.</title>
        <authorList>
            <person name="Ferreira-Neto J.R.C."/>
            <person name="da Silva M.D."/>
            <person name="Binneck E."/>
            <person name="de Melo N.F."/>
            <person name="da Silva R.H."/>
            <person name="de Melo A.L.T.M."/>
            <person name="Pandolfi V."/>
            <person name="Bustamante F.O."/>
            <person name="Brasileiro-Vidal A.C."/>
            <person name="Benko-Iseppon A.M."/>
        </authorList>
    </citation>
    <scope>NUCLEOTIDE SEQUENCE [LARGE SCALE GENOMIC DNA]</scope>
    <source>
        <tissue evidence="1">Leaves</tissue>
    </source>
</reference>
<gene>
    <name evidence="1" type="ORF">PIB30_054502</name>
</gene>
<keyword evidence="2" id="KW-1185">Reference proteome</keyword>
<name>A0ABU6SIN8_9FABA</name>
<accession>A0ABU6SIN8</accession>
<protein>
    <submittedName>
        <fullName evidence="1">Uncharacterized protein</fullName>
    </submittedName>
</protein>
<proteinExistence type="predicted"/>
<evidence type="ECO:0000313" key="2">
    <source>
        <dbReference type="Proteomes" id="UP001341840"/>
    </source>
</evidence>
<organism evidence="1 2">
    <name type="scientific">Stylosanthes scabra</name>
    <dbReference type="NCBI Taxonomy" id="79078"/>
    <lineage>
        <taxon>Eukaryota</taxon>
        <taxon>Viridiplantae</taxon>
        <taxon>Streptophyta</taxon>
        <taxon>Embryophyta</taxon>
        <taxon>Tracheophyta</taxon>
        <taxon>Spermatophyta</taxon>
        <taxon>Magnoliopsida</taxon>
        <taxon>eudicotyledons</taxon>
        <taxon>Gunneridae</taxon>
        <taxon>Pentapetalae</taxon>
        <taxon>rosids</taxon>
        <taxon>fabids</taxon>
        <taxon>Fabales</taxon>
        <taxon>Fabaceae</taxon>
        <taxon>Papilionoideae</taxon>
        <taxon>50 kb inversion clade</taxon>
        <taxon>dalbergioids sensu lato</taxon>
        <taxon>Dalbergieae</taxon>
        <taxon>Pterocarpus clade</taxon>
        <taxon>Stylosanthes</taxon>
    </lineage>
</organism>